<accession>A0A4R1BKN5</accession>
<protein>
    <submittedName>
        <fullName evidence="1">Uncharacterized protein</fullName>
    </submittedName>
</protein>
<reference evidence="1 2" key="1">
    <citation type="submission" date="2019-03" db="EMBL/GenBank/DDBJ databases">
        <title>Genome sequence of Thiobacillaceae bacterium LSR1, a sulfur-oxidizing bacterium isolated from freshwater sediment.</title>
        <authorList>
            <person name="Li S."/>
        </authorList>
    </citation>
    <scope>NUCLEOTIDE SEQUENCE [LARGE SCALE GENOMIC DNA]</scope>
    <source>
        <strain evidence="1 2">LSR1</strain>
    </source>
</reference>
<name>A0A4R1BKN5_9PROT</name>
<comment type="caution">
    <text evidence="1">The sequence shown here is derived from an EMBL/GenBank/DDBJ whole genome shotgun (WGS) entry which is preliminary data.</text>
</comment>
<dbReference type="RefSeq" id="WP_131444904.1">
    <property type="nucleotide sequence ID" value="NZ_SJZB01000013.1"/>
</dbReference>
<evidence type="ECO:0000313" key="2">
    <source>
        <dbReference type="Proteomes" id="UP000295443"/>
    </source>
</evidence>
<sequence>MATNIRAGKPNQVRRKIETEASSIFEKILLTDMPRSVFFVKGKVHSCPVGGRLESRYIDRGDSVFIGTYDNRCTVNMIIEDMHLAKEVRSH</sequence>
<dbReference type="Proteomes" id="UP000295443">
    <property type="component" value="Unassembled WGS sequence"/>
</dbReference>
<organism evidence="1 2">
    <name type="scientific">Parasulfuritortus cantonensis</name>
    <dbReference type="NCBI Taxonomy" id="2528202"/>
    <lineage>
        <taxon>Bacteria</taxon>
        <taxon>Pseudomonadati</taxon>
        <taxon>Pseudomonadota</taxon>
        <taxon>Betaproteobacteria</taxon>
        <taxon>Nitrosomonadales</taxon>
        <taxon>Thiobacillaceae</taxon>
        <taxon>Parasulfuritortus</taxon>
    </lineage>
</organism>
<dbReference type="AlphaFoldDB" id="A0A4R1BKN5"/>
<dbReference type="EMBL" id="SJZB01000013">
    <property type="protein sequence ID" value="TCJ17985.1"/>
    <property type="molecule type" value="Genomic_DNA"/>
</dbReference>
<keyword evidence="2" id="KW-1185">Reference proteome</keyword>
<proteinExistence type="predicted"/>
<evidence type="ECO:0000313" key="1">
    <source>
        <dbReference type="EMBL" id="TCJ17985.1"/>
    </source>
</evidence>
<gene>
    <name evidence="1" type="ORF">EZJ19_03515</name>
</gene>